<dbReference type="FunFam" id="3.30.300.30:FF:000008">
    <property type="entry name" value="2,3-dihydroxybenzoate-AMP ligase"/>
    <property type="match status" value="1"/>
</dbReference>
<protein>
    <submittedName>
        <fullName evidence="5">O-succinylbenzoate--CoA ligase</fullName>
    </submittedName>
</protein>
<dbReference type="InterPro" id="IPR025110">
    <property type="entry name" value="AMP-bd_C"/>
</dbReference>
<dbReference type="PATRIC" id="fig|1136941.3.peg.988"/>
<dbReference type="GO" id="GO:0016878">
    <property type="term" value="F:acid-thiol ligase activity"/>
    <property type="evidence" value="ECO:0007669"/>
    <property type="project" value="UniProtKB-ARBA"/>
</dbReference>
<evidence type="ECO:0000259" key="4">
    <source>
        <dbReference type="Pfam" id="PF13193"/>
    </source>
</evidence>
<dbReference type="PANTHER" id="PTHR43767:SF1">
    <property type="entry name" value="NONRIBOSOMAL PEPTIDE SYNTHASE PES1 (EUROFUNG)-RELATED"/>
    <property type="match status" value="1"/>
</dbReference>
<dbReference type="AlphaFoldDB" id="A0A0N9NFA9"/>
<gene>
    <name evidence="5" type="ORF">ACH46_04860</name>
</gene>
<evidence type="ECO:0000259" key="3">
    <source>
        <dbReference type="Pfam" id="PF00501"/>
    </source>
</evidence>
<evidence type="ECO:0000256" key="2">
    <source>
        <dbReference type="ARBA" id="ARBA00022598"/>
    </source>
</evidence>
<keyword evidence="6" id="KW-1185">Reference proteome</keyword>
<dbReference type="Gene3D" id="3.30.300.30">
    <property type="match status" value="1"/>
</dbReference>
<dbReference type="InterPro" id="IPR050237">
    <property type="entry name" value="ATP-dep_AMP-bd_enzyme"/>
</dbReference>
<dbReference type="KEGG" id="goq:ACH46_04860"/>
<reference evidence="5 6" key="2">
    <citation type="journal article" date="2017" name="Int. J. Syst. Evol. Microbiol.">
        <title>Gordonia phthalatica sp. nov., a di-n-butyl phthalate-degrading bacterium isolated from activated sludge.</title>
        <authorList>
            <person name="Jin D."/>
            <person name="Kong X."/>
            <person name="Jia M."/>
            <person name="Yu X."/>
            <person name="Wang X."/>
            <person name="Zhuang X."/>
            <person name="Deng Y."/>
            <person name="Bai Z."/>
        </authorList>
    </citation>
    <scope>NUCLEOTIDE SEQUENCE [LARGE SCALE GENOMIC DNA]</scope>
    <source>
        <strain evidence="5 6">QH-11</strain>
    </source>
</reference>
<dbReference type="CDD" id="cd17631">
    <property type="entry name" value="FACL_FadD13-like"/>
    <property type="match status" value="1"/>
</dbReference>
<keyword evidence="2 5" id="KW-0436">Ligase</keyword>
<name>A0A0N9NFA9_9ACTN</name>
<dbReference type="Pfam" id="PF13193">
    <property type="entry name" value="AMP-binding_C"/>
    <property type="match status" value="1"/>
</dbReference>
<dbReference type="InterPro" id="IPR042099">
    <property type="entry name" value="ANL_N_sf"/>
</dbReference>
<feature type="domain" description="AMP-dependent synthetase/ligase" evidence="3">
    <location>
        <begin position="11"/>
        <end position="370"/>
    </location>
</feature>
<dbReference type="InterPro" id="IPR045851">
    <property type="entry name" value="AMP-bd_C_sf"/>
</dbReference>
<dbReference type="Pfam" id="PF00501">
    <property type="entry name" value="AMP-binding"/>
    <property type="match status" value="1"/>
</dbReference>
<dbReference type="InterPro" id="IPR000873">
    <property type="entry name" value="AMP-dep_synth/lig_dom"/>
</dbReference>
<dbReference type="PANTHER" id="PTHR43767">
    <property type="entry name" value="LONG-CHAIN-FATTY-ACID--COA LIGASE"/>
    <property type="match status" value="1"/>
</dbReference>
<dbReference type="RefSeq" id="WP_062391930.1">
    <property type="nucleotide sequence ID" value="NZ_CP011853.1"/>
</dbReference>
<comment type="similarity">
    <text evidence="1">Belongs to the ATP-dependent AMP-binding enzyme family.</text>
</comment>
<reference evidence="6" key="1">
    <citation type="submission" date="2015-06" db="EMBL/GenBank/DDBJ databases">
        <title>Complete genome sequence and metabolic analysis of phthalate degradation pathway in Gordonia sp. QH-11.</title>
        <authorList>
            <person name="Jin D."/>
            <person name="Kong X."/>
            <person name="Bai Z."/>
        </authorList>
    </citation>
    <scope>NUCLEOTIDE SEQUENCE [LARGE SCALE GENOMIC DNA]</scope>
    <source>
        <strain evidence="6">QH-11</strain>
    </source>
</reference>
<dbReference type="EMBL" id="CP011853">
    <property type="protein sequence ID" value="ALG83965.1"/>
    <property type="molecule type" value="Genomic_DNA"/>
</dbReference>
<accession>A0A0N9NFA9</accession>
<dbReference type="PROSITE" id="PS00455">
    <property type="entry name" value="AMP_BINDING"/>
    <property type="match status" value="1"/>
</dbReference>
<evidence type="ECO:0000313" key="6">
    <source>
        <dbReference type="Proteomes" id="UP000063789"/>
    </source>
</evidence>
<sequence>MPTIGSTLRLSANRVPERTALIFGDVRYTYRELDQAADRLAGWLAEQGLRKGDRLAMFSPSSDRFVVTMYAAHRIGAIFVPINPASSAPELDYILRDSGSTFLTFAPALSPVVDAASKNGLPDDLQLLALGPVDGHRDLFALVADRPATPIDDTVTESDNAHILYTSGTTGKPKGALFDHRRVMSTALAVITTCGIKDADRLLHVAPLYHAAELCILLIPGTLVGATHVVHAGFDPVKVLDNLEAERITMFFGVPTMFQFLLRLPDLGERDLSAWRTGLFGAAPMPPHAVEQLVTTLPNVNFIQLAGQTEAGPSGIFCDRDQVRERPDASGRQAVVLTEVRIVDPDGNDIAAGSTGEMLLRGETIMKEYWNKPEATADTIVDGWLHTGDICRLDEDGYITIVDRLKDMIITGGRNVYSIEVEGAVAAHPNVVDAAVVGRPHEEFGESIVAFVTLVDGATLDLDEVRAFVGERISHYKLPHEFIVVESIPRNPSGKILKRDLRESLAYVTR</sequence>
<dbReference type="Proteomes" id="UP000063789">
    <property type="component" value="Chromosome"/>
</dbReference>
<feature type="domain" description="AMP-binding enzyme C-terminal" evidence="4">
    <location>
        <begin position="420"/>
        <end position="495"/>
    </location>
</feature>
<proteinExistence type="inferred from homology"/>
<dbReference type="STRING" id="1136941.ACH46_04860"/>
<evidence type="ECO:0000313" key="5">
    <source>
        <dbReference type="EMBL" id="ALG83965.1"/>
    </source>
</evidence>
<evidence type="ECO:0000256" key="1">
    <source>
        <dbReference type="ARBA" id="ARBA00006432"/>
    </source>
</evidence>
<dbReference type="Gene3D" id="3.40.50.12780">
    <property type="entry name" value="N-terminal domain of ligase-like"/>
    <property type="match status" value="1"/>
</dbReference>
<dbReference type="OrthoDB" id="9803968at2"/>
<organism evidence="5 6">
    <name type="scientific">Gordonia phthalatica</name>
    <dbReference type="NCBI Taxonomy" id="1136941"/>
    <lineage>
        <taxon>Bacteria</taxon>
        <taxon>Bacillati</taxon>
        <taxon>Actinomycetota</taxon>
        <taxon>Actinomycetes</taxon>
        <taxon>Mycobacteriales</taxon>
        <taxon>Gordoniaceae</taxon>
        <taxon>Gordonia</taxon>
    </lineage>
</organism>
<dbReference type="InterPro" id="IPR020845">
    <property type="entry name" value="AMP-binding_CS"/>
</dbReference>
<dbReference type="SUPFAM" id="SSF56801">
    <property type="entry name" value="Acetyl-CoA synthetase-like"/>
    <property type="match status" value="1"/>
</dbReference>